<feature type="region of interest" description="Disordered" evidence="2">
    <location>
        <begin position="75"/>
        <end position="94"/>
    </location>
</feature>
<sequence>MLSPWKSRSNNTPVSDINAAGDLSEKGELLPKDSSEIVYQSQRPNRSQLIHIGIITLELLLLLLLIGGYVVSNSSRQSDKHHHHHPHHSVDGLSQLGSYNTTMRFHNQSELLRDSDEANVYWKELLGTGGVISLNTQWALEQGLRPSAESPSDPNQSIYQVDVFHALHCLNSIRINLVAENKPEWNEKHMLHCLDYVRHQLLCHPDLTLVTTNDLDEFVLNETHQCRDYGAMLEWVHSHRWVEFPDWLENKTAKGH</sequence>
<keyword evidence="3" id="KW-0812">Transmembrane</keyword>
<evidence type="ECO:0000313" key="5">
    <source>
        <dbReference type="Proteomes" id="UP001251528"/>
    </source>
</evidence>
<evidence type="ECO:0000256" key="3">
    <source>
        <dbReference type="SAM" id="Phobius"/>
    </source>
</evidence>
<evidence type="ECO:0000313" key="4">
    <source>
        <dbReference type="EMBL" id="KAK2589893.1"/>
    </source>
</evidence>
<evidence type="ECO:0000256" key="1">
    <source>
        <dbReference type="ARBA" id="ARBA00035112"/>
    </source>
</evidence>
<dbReference type="Pfam" id="PF11807">
    <property type="entry name" value="UstYa"/>
    <property type="match status" value="1"/>
</dbReference>
<dbReference type="GO" id="GO:0043386">
    <property type="term" value="P:mycotoxin biosynthetic process"/>
    <property type="evidence" value="ECO:0007669"/>
    <property type="project" value="InterPro"/>
</dbReference>
<keyword evidence="5" id="KW-1185">Reference proteome</keyword>
<feature type="region of interest" description="Disordered" evidence="2">
    <location>
        <begin position="1"/>
        <end position="25"/>
    </location>
</feature>
<organism evidence="4 5">
    <name type="scientific">Conoideocrella luteorostrata</name>
    <dbReference type="NCBI Taxonomy" id="1105319"/>
    <lineage>
        <taxon>Eukaryota</taxon>
        <taxon>Fungi</taxon>
        <taxon>Dikarya</taxon>
        <taxon>Ascomycota</taxon>
        <taxon>Pezizomycotina</taxon>
        <taxon>Sordariomycetes</taxon>
        <taxon>Hypocreomycetidae</taxon>
        <taxon>Hypocreales</taxon>
        <taxon>Clavicipitaceae</taxon>
        <taxon>Conoideocrella</taxon>
    </lineage>
</organism>
<proteinExistence type="inferred from homology"/>
<comment type="caution">
    <text evidence="4">The sequence shown here is derived from an EMBL/GenBank/DDBJ whole genome shotgun (WGS) entry which is preliminary data.</text>
</comment>
<dbReference type="AlphaFoldDB" id="A0AAJ0CDJ2"/>
<dbReference type="InterPro" id="IPR021765">
    <property type="entry name" value="UstYa-like"/>
</dbReference>
<accession>A0AAJ0CDJ2</accession>
<feature type="compositionally biased region" description="Polar residues" evidence="2">
    <location>
        <begin position="1"/>
        <end position="15"/>
    </location>
</feature>
<keyword evidence="3" id="KW-0472">Membrane</keyword>
<dbReference type="PANTHER" id="PTHR33365:SF6">
    <property type="entry name" value="OXIDASE USTYA"/>
    <property type="match status" value="1"/>
</dbReference>
<reference evidence="4" key="1">
    <citation type="submission" date="2023-06" db="EMBL/GenBank/DDBJ databases">
        <title>Conoideocrella luteorostrata (Hypocreales: Clavicipitaceae), a potential biocontrol fungus for elongate hemlock scale in United States Christmas tree production areas.</title>
        <authorList>
            <person name="Barrett H."/>
            <person name="Lovett B."/>
            <person name="Macias A.M."/>
            <person name="Stajich J.E."/>
            <person name="Kasson M.T."/>
        </authorList>
    </citation>
    <scope>NUCLEOTIDE SEQUENCE</scope>
    <source>
        <strain evidence="4">ARSEF 14590</strain>
    </source>
</reference>
<comment type="similarity">
    <text evidence="1">Belongs to the ustYa family.</text>
</comment>
<dbReference type="EMBL" id="JASWJB010000532">
    <property type="protein sequence ID" value="KAK2589893.1"/>
    <property type="molecule type" value="Genomic_DNA"/>
</dbReference>
<gene>
    <name evidence="4" type="ORF">QQS21_012433</name>
</gene>
<name>A0AAJ0CDJ2_9HYPO</name>
<dbReference type="Proteomes" id="UP001251528">
    <property type="component" value="Unassembled WGS sequence"/>
</dbReference>
<dbReference type="PANTHER" id="PTHR33365">
    <property type="entry name" value="YALI0B05434P"/>
    <property type="match status" value="1"/>
</dbReference>
<keyword evidence="3" id="KW-1133">Transmembrane helix</keyword>
<feature type="transmembrane region" description="Helical" evidence="3">
    <location>
        <begin position="49"/>
        <end position="71"/>
    </location>
</feature>
<evidence type="ECO:0000256" key="2">
    <source>
        <dbReference type="SAM" id="MobiDB-lite"/>
    </source>
</evidence>
<protein>
    <submittedName>
        <fullName evidence="4">Uncharacterized protein</fullName>
    </submittedName>
</protein>